<dbReference type="Proteomes" id="UP000886501">
    <property type="component" value="Unassembled WGS sequence"/>
</dbReference>
<reference evidence="1" key="2">
    <citation type="journal article" date="2020" name="Nat. Commun.">
        <title>Large-scale genome sequencing of mycorrhizal fungi provides insights into the early evolution of symbiotic traits.</title>
        <authorList>
            <person name="Miyauchi S."/>
            <person name="Kiss E."/>
            <person name="Kuo A."/>
            <person name="Drula E."/>
            <person name="Kohler A."/>
            <person name="Sanchez-Garcia M."/>
            <person name="Morin E."/>
            <person name="Andreopoulos B."/>
            <person name="Barry K.W."/>
            <person name="Bonito G."/>
            <person name="Buee M."/>
            <person name="Carver A."/>
            <person name="Chen C."/>
            <person name="Cichocki N."/>
            <person name="Clum A."/>
            <person name="Culley D."/>
            <person name="Crous P.W."/>
            <person name="Fauchery L."/>
            <person name="Girlanda M."/>
            <person name="Hayes R.D."/>
            <person name="Keri Z."/>
            <person name="LaButti K."/>
            <person name="Lipzen A."/>
            <person name="Lombard V."/>
            <person name="Magnuson J."/>
            <person name="Maillard F."/>
            <person name="Murat C."/>
            <person name="Nolan M."/>
            <person name="Ohm R.A."/>
            <person name="Pangilinan J."/>
            <person name="Pereira M.F."/>
            <person name="Perotto S."/>
            <person name="Peter M."/>
            <person name="Pfister S."/>
            <person name="Riley R."/>
            <person name="Sitrit Y."/>
            <person name="Stielow J.B."/>
            <person name="Szollosi G."/>
            <person name="Zifcakova L."/>
            <person name="Stursova M."/>
            <person name="Spatafora J.W."/>
            <person name="Tedersoo L."/>
            <person name="Vaario L.M."/>
            <person name="Yamada A."/>
            <person name="Yan M."/>
            <person name="Wang P."/>
            <person name="Xu J."/>
            <person name="Bruns T."/>
            <person name="Baldrian P."/>
            <person name="Vilgalys R."/>
            <person name="Dunand C."/>
            <person name="Henrissat B."/>
            <person name="Grigoriev I.V."/>
            <person name="Hibbett D."/>
            <person name="Nagy L.G."/>
            <person name="Martin F.M."/>
        </authorList>
    </citation>
    <scope>NUCLEOTIDE SEQUENCE</scope>
    <source>
        <strain evidence="1">P2</strain>
    </source>
</reference>
<evidence type="ECO:0000313" key="1">
    <source>
        <dbReference type="EMBL" id="KAF9644548.1"/>
    </source>
</evidence>
<dbReference type="EMBL" id="MU118132">
    <property type="protein sequence ID" value="KAF9644548.1"/>
    <property type="molecule type" value="Genomic_DNA"/>
</dbReference>
<proteinExistence type="predicted"/>
<comment type="caution">
    <text evidence="1">The sequence shown here is derived from an EMBL/GenBank/DDBJ whole genome shotgun (WGS) entry which is preliminary data.</text>
</comment>
<sequence>MVALDERSNGGSRIASQDNSGEDNGLPVLEASTSGIADRSTEHGSDPTEENATDTIEEGGRGGQAEVSKVPEREYENTALTTTTTLSVPKEPAGESGPLGPLRAVLRTIAAVYADHQETVSIGNRLEVLLSRIVTLEERFYSRPDDVEEQRRRDNLIRKFGRIEGQLRSLSEKPEPEQLAENAQYGKDVYELLEDLRETVFDYQMVQQNEIYNRRRKLKPAEAAVLNAFPSAKGAEYRHGDRKRCLKGTRGAVLNEIELWARDFHKPSVYRLNGLAGTGKSTIAQTSQRGFSQMDNSGPPHSVRETSRIGETSSSSSLPSPFSSRGSLTASP</sequence>
<protein>
    <submittedName>
        <fullName evidence="1">Uncharacterized protein</fullName>
    </submittedName>
</protein>
<reference evidence="1" key="1">
    <citation type="submission" date="2019-10" db="EMBL/GenBank/DDBJ databases">
        <authorList>
            <consortium name="DOE Joint Genome Institute"/>
            <person name="Kuo A."/>
            <person name="Miyauchi S."/>
            <person name="Kiss E."/>
            <person name="Drula E."/>
            <person name="Kohler A."/>
            <person name="Sanchez-Garcia M."/>
            <person name="Andreopoulos B."/>
            <person name="Barry K.W."/>
            <person name="Bonito G."/>
            <person name="Buee M."/>
            <person name="Carver A."/>
            <person name="Chen C."/>
            <person name="Cichocki N."/>
            <person name="Clum A."/>
            <person name="Culley D."/>
            <person name="Crous P.W."/>
            <person name="Fauchery L."/>
            <person name="Girlanda M."/>
            <person name="Hayes R."/>
            <person name="Keri Z."/>
            <person name="Labutti K."/>
            <person name="Lipzen A."/>
            <person name="Lombard V."/>
            <person name="Magnuson J."/>
            <person name="Maillard F."/>
            <person name="Morin E."/>
            <person name="Murat C."/>
            <person name="Nolan M."/>
            <person name="Ohm R."/>
            <person name="Pangilinan J."/>
            <person name="Pereira M."/>
            <person name="Perotto S."/>
            <person name="Peter M."/>
            <person name="Riley R."/>
            <person name="Sitrit Y."/>
            <person name="Stielow B."/>
            <person name="Szollosi G."/>
            <person name="Zifcakova L."/>
            <person name="Stursova M."/>
            <person name="Spatafora J.W."/>
            <person name="Tedersoo L."/>
            <person name="Vaario L.-M."/>
            <person name="Yamada A."/>
            <person name="Yan M."/>
            <person name="Wang P."/>
            <person name="Xu J."/>
            <person name="Bruns T."/>
            <person name="Baldrian P."/>
            <person name="Vilgalys R."/>
            <person name="Henrissat B."/>
            <person name="Grigoriev I.V."/>
            <person name="Hibbett D."/>
            <person name="Nagy L.G."/>
            <person name="Martin F.M."/>
        </authorList>
    </citation>
    <scope>NUCLEOTIDE SEQUENCE</scope>
    <source>
        <strain evidence="1">P2</strain>
    </source>
</reference>
<organism evidence="1 2">
    <name type="scientific">Thelephora ganbajun</name>
    <name type="common">Ganba fungus</name>
    <dbReference type="NCBI Taxonomy" id="370292"/>
    <lineage>
        <taxon>Eukaryota</taxon>
        <taxon>Fungi</taxon>
        <taxon>Dikarya</taxon>
        <taxon>Basidiomycota</taxon>
        <taxon>Agaricomycotina</taxon>
        <taxon>Agaricomycetes</taxon>
        <taxon>Thelephorales</taxon>
        <taxon>Thelephoraceae</taxon>
        <taxon>Thelephora</taxon>
    </lineage>
</organism>
<keyword evidence="2" id="KW-1185">Reference proteome</keyword>
<gene>
    <name evidence="1" type="ORF">BDM02DRAFT_3190497</name>
</gene>
<name>A0ACB6Z4P1_THEGA</name>
<evidence type="ECO:0000313" key="2">
    <source>
        <dbReference type="Proteomes" id="UP000886501"/>
    </source>
</evidence>
<accession>A0ACB6Z4P1</accession>